<dbReference type="EMBL" id="JEMB01001799">
    <property type="protein sequence ID" value="KYF85034.1"/>
    <property type="molecule type" value="Genomic_DNA"/>
</dbReference>
<dbReference type="AlphaFoldDB" id="A0A150RXR4"/>
<sequence>MVSLTLLDGTTITLPARGSKSQSQPQPQSQPQRQAAPAPRAAAQSEPPPPIAADDPGLTARDLVSALRAVSHGADASEILGNNVRWEAMFAALLSLLLKKHLIADWEFVDELKKI</sequence>
<evidence type="ECO:0000313" key="2">
    <source>
        <dbReference type="EMBL" id="KYF85034.1"/>
    </source>
</evidence>
<accession>A0A150RXR4</accession>
<gene>
    <name evidence="2" type="ORF">BE17_26095</name>
</gene>
<reference evidence="2 3" key="1">
    <citation type="submission" date="2014-02" db="EMBL/GenBank/DDBJ databases">
        <title>The small core and large imbalanced accessory genome model reveals a collaborative survival strategy of Sorangium cellulosum strains in nature.</title>
        <authorList>
            <person name="Han K."/>
            <person name="Peng R."/>
            <person name="Blom J."/>
            <person name="Li Y.-Z."/>
        </authorList>
    </citation>
    <scope>NUCLEOTIDE SEQUENCE [LARGE SCALE GENOMIC DNA]</scope>
    <source>
        <strain evidence="2 3">So0011-07</strain>
    </source>
</reference>
<evidence type="ECO:0000313" key="3">
    <source>
        <dbReference type="Proteomes" id="UP000075635"/>
    </source>
</evidence>
<feature type="region of interest" description="Disordered" evidence="1">
    <location>
        <begin position="1"/>
        <end position="57"/>
    </location>
</feature>
<feature type="compositionally biased region" description="Low complexity" evidence="1">
    <location>
        <begin position="21"/>
        <end position="45"/>
    </location>
</feature>
<name>A0A150RXR4_SORCE</name>
<organism evidence="2 3">
    <name type="scientific">Sorangium cellulosum</name>
    <name type="common">Polyangium cellulosum</name>
    <dbReference type="NCBI Taxonomy" id="56"/>
    <lineage>
        <taxon>Bacteria</taxon>
        <taxon>Pseudomonadati</taxon>
        <taxon>Myxococcota</taxon>
        <taxon>Polyangia</taxon>
        <taxon>Polyangiales</taxon>
        <taxon>Polyangiaceae</taxon>
        <taxon>Sorangium</taxon>
    </lineage>
</organism>
<evidence type="ECO:0000256" key="1">
    <source>
        <dbReference type="SAM" id="MobiDB-lite"/>
    </source>
</evidence>
<dbReference type="Proteomes" id="UP000075635">
    <property type="component" value="Unassembled WGS sequence"/>
</dbReference>
<proteinExistence type="predicted"/>
<protein>
    <submittedName>
        <fullName evidence="2">Uncharacterized protein</fullName>
    </submittedName>
</protein>
<comment type="caution">
    <text evidence="2">The sequence shown here is derived from an EMBL/GenBank/DDBJ whole genome shotgun (WGS) entry which is preliminary data.</text>
</comment>